<dbReference type="Gene3D" id="2.60.40.4070">
    <property type="match status" value="1"/>
</dbReference>
<evidence type="ECO:0000256" key="2">
    <source>
        <dbReference type="ARBA" id="ARBA00016013"/>
    </source>
</evidence>
<protein>
    <recommendedName>
        <fullName evidence="2 5">Basal-body rod modification protein FlgD</fullName>
    </recommendedName>
</protein>
<keyword evidence="7" id="KW-0969">Cilium</keyword>
<dbReference type="Proteomes" id="UP000481421">
    <property type="component" value="Unassembled WGS sequence"/>
</dbReference>
<dbReference type="RefSeq" id="WP_164610979.1">
    <property type="nucleotide sequence ID" value="NZ_JAAIKE010000002.1"/>
</dbReference>
<dbReference type="EMBL" id="JAAIKE010000002">
    <property type="protein sequence ID" value="NEX46367.1"/>
    <property type="molecule type" value="Genomic_DNA"/>
</dbReference>
<accession>A0A6B3RJY5</accession>
<name>A0A6B3RJY5_9RHOB</name>
<evidence type="ECO:0000313" key="8">
    <source>
        <dbReference type="Proteomes" id="UP000481421"/>
    </source>
</evidence>
<evidence type="ECO:0000313" key="7">
    <source>
        <dbReference type="EMBL" id="NEX46367.1"/>
    </source>
</evidence>
<dbReference type="Pfam" id="PF13860">
    <property type="entry name" value="FlgD_ig"/>
    <property type="match status" value="1"/>
</dbReference>
<dbReference type="GO" id="GO:0044781">
    <property type="term" value="P:bacterial-type flagellum organization"/>
    <property type="evidence" value="ECO:0007669"/>
    <property type="project" value="UniProtKB-UniRule"/>
</dbReference>
<sequence>MDILQSQQSPAAGWAASATQPKSALASADFETFLKMLTVQMQNQDPMNPIDSADYAVQLATFSGVEQAVRTNQLLESLQTQFGVMGMAQLAGWVGQQARSGAPVYLDGEAIAISTNSHPVADRVVLVVKDAQGRLVAREDLAPSNDLYLWPGRDPAGAPLPVGNYSLALESYRGADLLASARAEHYAPIQEVRGGPEGVKIVLRGGIEVAATEVTALRAP</sequence>
<dbReference type="Gene3D" id="2.30.30.910">
    <property type="match status" value="1"/>
</dbReference>
<comment type="caution">
    <text evidence="7">The sequence shown here is derived from an EMBL/GenBank/DDBJ whole genome shotgun (WGS) entry which is preliminary data.</text>
</comment>
<dbReference type="Pfam" id="PF03963">
    <property type="entry name" value="FlgD"/>
    <property type="match status" value="1"/>
</dbReference>
<evidence type="ECO:0000256" key="3">
    <source>
        <dbReference type="ARBA" id="ARBA00022795"/>
    </source>
</evidence>
<dbReference type="AlphaFoldDB" id="A0A6B3RJY5"/>
<keyword evidence="7" id="KW-0282">Flagellum</keyword>
<organism evidence="7 8">
    <name type="scientific">Pseudotabrizicola algicola</name>
    <dbReference type="NCBI Taxonomy" id="2709381"/>
    <lineage>
        <taxon>Bacteria</taxon>
        <taxon>Pseudomonadati</taxon>
        <taxon>Pseudomonadota</taxon>
        <taxon>Alphaproteobacteria</taxon>
        <taxon>Rhodobacterales</taxon>
        <taxon>Paracoccaceae</taxon>
        <taxon>Pseudotabrizicola</taxon>
    </lineage>
</organism>
<comment type="function">
    <text evidence="4 5">Required for flagellar hook formation. May act as a scaffolding protein.</text>
</comment>
<evidence type="ECO:0000256" key="4">
    <source>
        <dbReference type="ARBA" id="ARBA00024746"/>
    </source>
</evidence>
<comment type="similarity">
    <text evidence="1 5">Belongs to the FlgD family.</text>
</comment>
<evidence type="ECO:0000256" key="1">
    <source>
        <dbReference type="ARBA" id="ARBA00010577"/>
    </source>
</evidence>
<feature type="domain" description="FlgD/Vpr Ig-like" evidence="6">
    <location>
        <begin position="107"/>
        <end position="173"/>
    </location>
</feature>
<dbReference type="InterPro" id="IPR005648">
    <property type="entry name" value="FlgD"/>
</dbReference>
<keyword evidence="8" id="KW-1185">Reference proteome</keyword>
<dbReference type="NCBIfam" id="NF009453">
    <property type="entry name" value="PRK12813.1"/>
    <property type="match status" value="1"/>
</dbReference>
<dbReference type="InterPro" id="IPR025965">
    <property type="entry name" value="FlgD/Vpr_Ig-like"/>
</dbReference>
<reference evidence="7 8" key="1">
    <citation type="submission" date="2020-02" db="EMBL/GenBank/DDBJ databases">
        <title>Rhodobacter algicola sp. nov., isolated from microalga culture.</title>
        <authorList>
            <person name="Park C.-Y."/>
        </authorList>
    </citation>
    <scope>NUCLEOTIDE SEQUENCE [LARGE SCALE GENOMIC DNA]</scope>
    <source>
        <strain evidence="7 8">ETT8</strain>
    </source>
</reference>
<proteinExistence type="inferred from homology"/>
<keyword evidence="3 5" id="KW-1005">Bacterial flagellum biogenesis</keyword>
<evidence type="ECO:0000256" key="5">
    <source>
        <dbReference type="RuleBase" id="RU362076"/>
    </source>
</evidence>
<evidence type="ECO:0000259" key="6">
    <source>
        <dbReference type="Pfam" id="PF13860"/>
    </source>
</evidence>
<keyword evidence="7" id="KW-0966">Cell projection</keyword>
<gene>
    <name evidence="7" type="primary">flgD</name>
    <name evidence="7" type="ORF">G3572_09120</name>
</gene>